<dbReference type="InterPro" id="IPR008881">
    <property type="entry name" value="Trigger_fac_ribosome-bd_bac"/>
</dbReference>
<evidence type="ECO:0000256" key="10">
    <source>
        <dbReference type="ARBA" id="ARBA00024849"/>
    </source>
</evidence>
<keyword evidence="18" id="KW-1185">Reference proteome</keyword>
<evidence type="ECO:0000259" key="16">
    <source>
        <dbReference type="PROSITE" id="PS50059"/>
    </source>
</evidence>
<evidence type="ECO:0000256" key="8">
    <source>
        <dbReference type="ARBA" id="ARBA00023235"/>
    </source>
</evidence>
<feature type="coiled-coil region" evidence="15">
    <location>
        <begin position="263"/>
        <end position="292"/>
    </location>
</feature>
<dbReference type="NCBIfam" id="TIGR00115">
    <property type="entry name" value="tig"/>
    <property type="match status" value="1"/>
</dbReference>
<evidence type="ECO:0000256" key="3">
    <source>
        <dbReference type="ARBA" id="ARBA00013194"/>
    </source>
</evidence>
<dbReference type="PANTHER" id="PTHR30560">
    <property type="entry name" value="TRIGGER FACTOR CHAPERONE AND PEPTIDYL-PROLYL CIS/TRANS ISOMERASE"/>
    <property type="match status" value="1"/>
</dbReference>
<evidence type="ECO:0000256" key="9">
    <source>
        <dbReference type="ARBA" id="ARBA00023306"/>
    </source>
</evidence>
<dbReference type="InterPro" id="IPR036611">
    <property type="entry name" value="Trigger_fac_ribosome-bd_sf"/>
</dbReference>
<keyword evidence="9 12" id="KW-0131">Cell cycle</keyword>
<dbReference type="SUPFAM" id="SSF102735">
    <property type="entry name" value="Trigger factor ribosome-binding domain"/>
    <property type="match status" value="1"/>
</dbReference>
<dbReference type="Gene3D" id="3.10.50.40">
    <property type="match status" value="1"/>
</dbReference>
<dbReference type="GO" id="GO:0043022">
    <property type="term" value="F:ribosome binding"/>
    <property type="evidence" value="ECO:0007669"/>
    <property type="project" value="TreeGrafter"/>
</dbReference>
<dbReference type="InterPro" id="IPR001179">
    <property type="entry name" value="PPIase_FKBP_dom"/>
</dbReference>
<dbReference type="InterPro" id="IPR046357">
    <property type="entry name" value="PPIase_dom_sf"/>
</dbReference>
<evidence type="ECO:0000256" key="15">
    <source>
        <dbReference type="SAM" id="Coils"/>
    </source>
</evidence>
<dbReference type="PROSITE" id="PS50059">
    <property type="entry name" value="FKBP_PPIASE"/>
    <property type="match status" value="1"/>
</dbReference>
<keyword evidence="15" id="KW-0175">Coiled coil</keyword>
<evidence type="ECO:0000313" key="17">
    <source>
        <dbReference type="EMBL" id="MBC8530049.1"/>
    </source>
</evidence>
<dbReference type="InterPro" id="IPR005215">
    <property type="entry name" value="Trig_fac"/>
</dbReference>
<dbReference type="GO" id="GO:0005737">
    <property type="term" value="C:cytoplasm"/>
    <property type="evidence" value="ECO:0007669"/>
    <property type="project" value="UniProtKB-SubCell"/>
</dbReference>
<reference evidence="17" key="1">
    <citation type="submission" date="2020-08" db="EMBL/GenBank/DDBJ databases">
        <title>Genome public.</title>
        <authorList>
            <person name="Liu C."/>
            <person name="Sun Q."/>
        </authorList>
    </citation>
    <scope>NUCLEOTIDE SEQUENCE</scope>
    <source>
        <strain evidence="17">NSJ-44</strain>
    </source>
</reference>
<evidence type="ECO:0000256" key="11">
    <source>
        <dbReference type="ARBA" id="ARBA00029986"/>
    </source>
</evidence>
<comment type="caution">
    <text evidence="17">The sequence shown here is derived from an EMBL/GenBank/DDBJ whole genome shotgun (WGS) entry which is preliminary data.</text>
</comment>
<dbReference type="InterPro" id="IPR037041">
    <property type="entry name" value="Trigger_fac_C_sf"/>
</dbReference>
<dbReference type="AlphaFoldDB" id="A0A926D210"/>
<dbReference type="Gene3D" id="1.10.3120.10">
    <property type="entry name" value="Trigger factor, C-terminal domain"/>
    <property type="match status" value="1"/>
</dbReference>
<dbReference type="GO" id="GO:0015031">
    <property type="term" value="P:protein transport"/>
    <property type="evidence" value="ECO:0007669"/>
    <property type="project" value="UniProtKB-UniRule"/>
</dbReference>
<evidence type="ECO:0000256" key="13">
    <source>
        <dbReference type="PROSITE-ProRule" id="PRU00277"/>
    </source>
</evidence>
<keyword evidence="12" id="KW-0963">Cytoplasm</keyword>
<gene>
    <name evidence="12" type="primary">tig</name>
    <name evidence="17" type="ORF">H8699_11470</name>
</gene>
<comment type="subcellular location">
    <subcellularLocation>
        <location evidence="12">Cytoplasm</location>
    </subcellularLocation>
    <text evidence="12">About half TF is bound to the ribosome near the polypeptide exit tunnel while the other half is free in the cytoplasm.</text>
</comment>
<dbReference type="EMBL" id="JACRSO010000006">
    <property type="protein sequence ID" value="MBC8530049.1"/>
    <property type="molecule type" value="Genomic_DNA"/>
</dbReference>
<dbReference type="GO" id="GO:0044183">
    <property type="term" value="F:protein folding chaperone"/>
    <property type="evidence" value="ECO:0007669"/>
    <property type="project" value="TreeGrafter"/>
</dbReference>
<evidence type="ECO:0000256" key="14">
    <source>
        <dbReference type="RuleBase" id="RU003914"/>
    </source>
</evidence>
<dbReference type="Pfam" id="PF05697">
    <property type="entry name" value="Trigger_N"/>
    <property type="match status" value="1"/>
</dbReference>
<dbReference type="InterPro" id="IPR008880">
    <property type="entry name" value="Trigger_fac_C"/>
</dbReference>
<accession>A0A926D210</accession>
<evidence type="ECO:0000256" key="4">
    <source>
        <dbReference type="ARBA" id="ARBA00016902"/>
    </source>
</evidence>
<keyword evidence="5 12" id="KW-0132">Cell division</keyword>
<evidence type="ECO:0000313" key="18">
    <source>
        <dbReference type="Proteomes" id="UP000654279"/>
    </source>
</evidence>
<proteinExistence type="inferred from homology"/>
<dbReference type="GO" id="GO:0051083">
    <property type="term" value="P:'de novo' cotranslational protein folding"/>
    <property type="evidence" value="ECO:0007669"/>
    <property type="project" value="TreeGrafter"/>
</dbReference>
<organism evidence="17 18">
    <name type="scientific">Luoshenia tenuis</name>
    <dbReference type="NCBI Taxonomy" id="2763654"/>
    <lineage>
        <taxon>Bacteria</taxon>
        <taxon>Bacillati</taxon>
        <taxon>Bacillota</taxon>
        <taxon>Clostridia</taxon>
        <taxon>Christensenellales</taxon>
        <taxon>Christensenellaceae</taxon>
        <taxon>Luoshenia</taxon>
    </lineage>
</organism>
<dbReference type="PIRSF" id="PIRSF003095">
    <property type="entry name" value="Trigger_factor"/>
    <property type="match status" value="1"/>
</dbReference>
<dbReference type="PANTHER" id="PTHR30560:SF3">
    <property type="entry name" value="TRIGGER FACTOR-LIKE PROTEIN TIG, CHLOROPLASTIC"/>
    <property type="match status" value="1"/>
</dbReference>
<comment type="domain">
    <text evidence="12">Consists of 3 domains; the N-terminus binds the ribosome, the middle domain has PPIase activity, while the C-terminus has intrinsic chaperone activity on its own.</text>
</comment>
<keyword evidence="7 12" id="KW-0143">Chaperone</keyword>
<keyword evidence="6 12" id="KW-0697">Rotamase</keyword>
<evidence type="ECO:0000256" key="2">
    <source>
        <dbReference type="ARBA" id="ARBA00005464"/>
    </source>
</evidence>
<dbReference type="FunFam" id="3.10.50.40:FF:000001">
    <property type="entry name" value="Trigger factor"/>
    <property type="match status" value="1"/>
</dbReference>
<dbReference type="Proteomes" id="UP000654279">
    <property type="component" value="Unassembled WGS sequence"/>
</dbReference>
<sequence>MNCTMEKLEKDQVRLTIEVDAEQFEKGIVAAYRKMVKSMNIPGFRKGKAPRKVIEQFYGPAIFYEEAFKEVYPDAYEKAIEDNDLQPVDYPEVDITDIGGDGVKFTATVQLKPTVTLGDYKGIKVDRPEYTVTDEDVQAEVDRALERSARWIAVEDRPVQDGDRVTLDYAGTVDGVAFEGGTAEGQTLNIGSGMFIPGFEEQMVGMNPGEEKDLNVKFPEEYQAKELAGKDAVFHVKLHDIKEKELPELDDEFAKDVSEFDTLDEYKADIRAKLEEQNKQRADAEYENALIEKIAQNATVEIPQVMIERQIDNMMREFEMRLMYQGLRLDDYFTITGSKAEDARAEFAKDADTRVKVQLVLEAIQEAEKIEATPEELDAEIAKMAEQANKPVEEYRASLQPQDMAYLTDMIVMRKTVALLKGE</sequence>
<keyword evidence="8 12" id="KW-0413">Isomerase</keyword>
<comment type="similarity">
    <text evidence="2 12 14">Belongs to the FKBP-type PPIase family. Tig subfamily.</text>
</comment>
<evidence type="ECO:0000256" key="1">
    <source>
        <dbReference type="ARBA" id="ARBA00000971"/>
    </source>
</evidence>
<protein>
    <recommendedName>
        <fullName evidence="4 12">Trigger factor</fullName>
        <shortName evidence="12">TF</shortName>
        <ecNumber evidence="3 12">5.2.1.8</ecNumber>
    </recommendedName>
    <alternativeName>
        <fullName evidence="11 12">PPIase</fullName>
    </alternativeName>
</protein>
<dbReference type="EC" id="5.2.1.8" evidence="3 12"/>
<dbReference type="GO" id="GO:0043335">
    <property type="term" value="P:protein unfolding"/>
    <property type="evidence" value="ECO:0007669"/>
    <property type="project" value="TreeGrafter"/>
</dbReference>
<dbReference type="RefSeq" id="WP_249285814.1">
    <property type="nucleotide sequence ID" value="NZ_JACRSO010000006.1"/>
</dbReference>
<evidence type="ECO:0000256" key="7">
    <source>
        <dbReference type="ARBA" id="ARBA00023186"/>
    </source>
</evidence>
<dbReference type="Pfam" id="PF05698">
    <property type="entry name" value="Trigger_C"/>
    <property type="match status" value="1"/>
</dbReference>
<dbReference type="InterPro" id="IPR027304">
    <property type="entry name" value="Trigger_fact/SurA_dom_sf"/>
</dbReference>
<dbReference type="GO" id="GO:0003755">
    <property type="term" value="F:peptidyl-prolyl cis-trans isomerase activity"/>
    <property type="evidence" value="ECO:0007669"/>
    <property type="project" value="UniProtKB-UniRule"/>
</dbReference>
<evidence type="ECO:0000256" key="12">
    <source>
        <dbReference type="HAMAP-Rule" id="MF_00303"/>
    </source>
</evidence>
<feature type="domain" description="PPIase FKBP-type" evidence="16">
    <location>
        <begin position="162"/>
        <end position="242"/>
    </location>
</feature>
<dbReference type="SUPFAM" id="SSF109998">
    <property type="entry name" value="Triger factor/SurA peptide-binding domain-like"/>
    <property type="match status" value="1"/>
</dbReference>
<dbReference type="Gene3D" id="3.30.70.1050">
    <property type="entry name" value="Trigger factor ribosome-binding domain"/>
    <property type="match status" value="1"/>
</dbReference>
<comment type="catalytic activity">
    <reaction evidence="1 12 13">
        <text>[protein]-peptidylproline (omega=180) = [protein]-peptidylproline (omega=0)</text>
        <dbReference type="Rhea" id="RHEA:16237"/>
        <dbReference type="Rhea" id="RHEA-COMP:10747"/>
        <dbReference type="Rhea" id="RHEA-COMP:10748"/>
        <dbReference type="ChEBI" id="CHEBI:83833"/>
        <dbReference type="ChEBI" id="CHEBI:83834"/>
        <dbReference type="EC" id="5.2.1.8"/>
    </reaction>
</comment>
<name>A0A926D210_9FIRM</name>
<evidence type="ECO:0000256" key="6">
    <source>
        <dbReference type="ARBA" id="ARBA00023110"/>
    </source>
</evidence>
<dbReference type="GO" id="GO:0051301">
    <property type="term" value="P:cell division"/>
    <property type="evidence" value="ECO:0007669"/>
    <property type="project" value="UniProtKB-KW"/>
</dbReference>
<dbReference type="SUPFAM" id="SSF54534">
    <property type="entry name" value="FKBP-like"/>
    <property type="match status" value="1"/>
</dbReference>
<dbReference type="HAMAP" id="MF_00303">
    <property type="entry name" value="Trigger_factor_Tig"/>
    <property type="match status" value="1"/>
</dbReference>
<dbReference type="Pfam" id="PF00254">
    <property type="entry name" value="FKBP_C"/>
    <property type="match status" value="1"/>
</dbReference>
<evidence type="ECO:0000256" key="5">
    <source>
        <dbReference type="ARBA" id="ARBA00022618"/>
    </source>
</evidence>
<comment type="function">
    <text evidence="10 12">Involved in protein export. Acts as a chaperone by maintaining the newly synthesized protein in an open conformation. Functions as a peptidyl-prolyl cis-trans isomerase.</text>
</comment>